<dbReference type="Pfam" id="PF24719">
    <property type="entry name" value="Imm33-like"/>
    <property type="match status" value="1"/>
</dbReference>
<name>A0A516SBZ4_9NEIS</name>
<dbReference type="AlphaFoldDB" id="A0A516SBZ4"/>
<sequence>MQFESQQKSVCEVMGVPFTSYGPHMKVGISKNVLSGLRPLNGLRIQPEGDTCGWYIWAGEVWFDAPDFFVPLHAVHLNEWAPLVLKYLGLPPGWRFLVTEKYEDMWEDLDLLTNKPSPLSGG</sequence>
<accession>A0A516SBZ4</accession>
<gene>
    <name evidence="2" type="ORF">FNU76_04470</name>
</gene>
<dbReference type="OrthoDB" id="7063432at2"/>
<protein>
    <recommendedName>
        <fullName evidence="1">Imm33-like domain-containing protein</fullName>
    </recommendedName>
</protein>
<dbReference type="InterPro" id="IPR056509">
    <property type="entry name" value="Imm33-like"/>
</dbReference>
<proteinExistence type="predicted"/>
<feature type="domain" description="Imm33-like" evidence="1">
    <location>
        <begin position="6"/>
        <end position="108"/>
    </location>
</feature>
<evidence type="ECO:0000259" key="1">
    <source>
        <dbReference type="Pfam" id="PF24719"/>
    </source>
</evidence>
<dbReference type="RefSeq" id="WP_143856589.1">
    <property type="nucleotide sequence ID" value="NZ_CP041730.1"/>
</dbReference>
<keyword evidence="3" id="KW-1185">Reference proteome</keyword>
<evidence type="ECO:0000313" key="2">
    <source>
        <dbReference type="EMBL" id="QDQ25664.1"/>
    </source>
</evidence>
<evidence type="ECO:0000313" key="3">
    <source>
        <dbReference type="Proteomes" id="UP000317550"/>
    </source>
</evidence>
<dbReference type="EMBL" id="CP041730">
    <property type="protein sequence ID" value="QDQ25664.1"/>
    <property type="molecule type" value="Genomic_DNA"/>
</dbReference>
<organism evidence="2 3">
    <name type="scientific">Chitinimonas arctica</name>
    <dbReference type="NCBI Taxonomy" id="2594795"/>
    <lineage>
        <taxon>Bacteria</taxon>
        <taxon>Pseudomonadati</taxon>
        <taxon>Pseudomonadota</taxon>
        <taxon>Betaproteobacteria</taxon>
        <taxon>Neisseriales</taxon>
        <taxon>Chitinibacteraceae</taxon>
        <taxon>Chitinimonas</taxon>
    </lineage>
</organism>
<reference evidence="3" key="1">
    <citation type="submission" date="2019-07" db="EMBL/GenBank/DDBJ databases">
        <title>Chitinimonas sp. nov., isolated from Ny-Alesund, arctica soil.</title>
        <authorList>
            <person name="Xu Q."/>
            <person name="Peng F."/>
        </authorList>
    </citation>
    <scope>NUCLEOTIDE SEQUENCE [LARGE SCALE GENOMIC DNA]</scope>
    <source>
        <strain evidence="3">R3-44</strain>
    </source>
</reference>
<dbReference type="Proteomes" id="UP000317550">
    <property type="component" value="Chromosome"/>
</dbReference>
<dbReference type="KEGG" id="cari:FNU76_04470"/>